<keyword evidence="3" id="KW-1185">Reference proteome</keyword>
<proteinExistence type="predicted"/>
<keyword evidence="1" id="KW-0472">Membrane</keyword>
<name>A0A4C1UIG7_EUMVA</name>
<sequence>MKGVIQDVPECTGGSSTEVVLQNLELVECVWAQTGAVNRRVAYTEGWRVVRYNFFLFDFTIVEEDGCWFFGVYLDSLGLEPTRCLVDGLLETKSNLAKVTTAQAYYRRSGRIASVSRVFVAVAVPTFGYCIIVRMYASTKLSGQMLRSLSIKLSHNRRRARPAGALLSRGAPNAVVNLCPLLIRTLRRKVLEARGGCSRTGRVYPSSARSVSNADRFEYLLCSRLTDF</sequence>
<evidence type="ECO:0000313" key="2">
    <source>
        <dbReference type="EMBL" id="GBP26273.1"/>
    </source>
</evidence>
<accession>A0A4C1UIG7</accession>
<organism evidence="2 3">
    <name type="scientific">Eumeta variegata</name>
    <name type="common">Bagworm moth</name>
    <name type="synonym">Eumeta japonica</name>
    <dbReference type="NCBI Taxonomy" id="151549"/>
    <lineage>
        <taxon>Eukaryota</taxon>
        <taxon>Metazoa</taxon>
        <taxon>Ecdysozoa</taxon>
        <taxon>Arthropoda</taxon>
        <taxon>Hexapoda</taxon>
        <taxon>Insecta</taxon>
        <taxon>Pterygota</taxon>
        <taxon>Neoptera</taxon>
        <taxon>Endopterygota</taxon>
        <taxon>Lepidoptera</taxon>
        <taxon>Glossata</taxon>
        <taxon>Ditrysia</taxon>
        <taxon>Tineoidea</taxon>
        <taxon>Psychidae</taxon>
        <taxon>Oiketicinae</taxon>
        <taxon>Eumeta</taxon>
    </lineage>
</organism>
<dbReference type="Proteomes" id="UP000299102">
    <property type="component" value="Unassembled WGS sequence"/>
</dbReference>
<keyword evidence="1" id="KW-0812">Transmembrane</keyword>
<comment type="caution">
    <text evidence="2">The sequence shown here is derived from an EMBL/GenBank/DDBJ whole genome shotgun (WGS) entry which is preliminary data.</text>
</comment>
<keyword evidence="1" id="KW-1133">Transmembrane helix</keyword>
<protein>
    <submittedName>
        <fullName evidence="2">Uncharacterized protein</fullName>
    </submittedName>
</protein>
<dbReference type="AlphaFoldDB" id="A0A4C1UIG7"/>
<evidence type="ECO:0000313" key="3">
    <source>
        <dbReference type="Proteomes" id="UP000299102"/>
    </source>
</evidence>
<feature type="transmembrane region" description="Helical" evidence="1">
    <location>
        <begin position="118"/>
        <end position="137"/>
    </location>
</feature>
<evidence type="ECO:0000256" key="1">
    <source>
        <dbReference type="SAM" id="Phobius"/>
    </source>
</evidence>
<gene>
    <name evidence="2" type="ORF">EVAR_16127_1</name>
</gene>
<reference evidence="2 3" key="1">
    <citation type="journal article" date="2019" name="Commun. Biol.">
        <title>The bagworm genome reveals a unique fibroin gene that provides high tensile strength.</title>
        <authorList>
            <person name="Kono N."/>
            <person name="Nakamura H."/>
            <person name="Ohtoshi R."/>
            <person name="Tomita M."/>
            <person name="Numata K."/>
            <person name="Arakawa K."/>
        </authorList>
    </citation>
    <scope>NUCLEOTIDE SEQUENCE [LARGE SCALE GENOMIC DNA]</scope>
</reference>
<dbReference type="EMBL" id="BGZK01000178">
    <property type="protein sequence ID" value="GBP26273.1"/>
    <property type="molecule type" value="Genomic_DNA"/>
</dbReference>